<evidence type="ECO:0000256" key="22">
    <source>
        <dbReference type="ARBA" id="ARBA00049289"/>
    </source>
</evidence>
<gene>
    <name evidence="25" type="ORF">DIZ78_05775</name>
</gene>
<feature type="domain" description="HMA" evidence="24">
    <location>
        <begin position="100"/>
        <end position="162"/>
    </location>
</feature>
<keyword evidence="19 23" id="KW-0472">Membrane</keyword>
<keyword evidence="12" id="KW-0187">Copper transport</keyword>
<feature type="transmembrane region" description="Helical" evidence="23">
    <location>
        <begin position="512"/>
        <end position="534"/>
    </location>
</feature>
<dbReference type="GO" id="GO:0055070">
    <property type="term" value="P:copper ion homeostasis"/>
    <property type="evidence" value="ECO:0007669"/>
    <property type="project" value="TreeGrafter"/>
</dbReference>
<feature type="transmembrane region" description="Helical" evidence="23">
    <location>
        <begin position="540"/>
        <end position="569"/>
    </location>
</feature>
<evidence type="ECO:0000256" key="19">
    <source>
        <dbReference type="ARBA" id="ARBA00023136"/>
    </source>
</evidence>
<dbReference type="InterPro" id="IPR036412">
    <property type="entry name" value="HAD-like_sf"/>
</dbReference>
<feature type="transmembrane region" description="Helical" evidence="23">
    <location>
        <begin position="331"/>
        <end position="349"/>
    </location>
</feature>
<protein>
    <recommendedName>
        <fullName evidence="4">Copper-exporting P-type ATPase</fullName>
        <ecNumber evidence="3">7.2.2.8</ecNumber>
    </recommendedName>
    <alternativeName>
        <fullName evidence="20">Copper-exporting P-type ATPase A</fullName>
    </alternativeName>
    <alternativeName>
        <fullName evidence="21">Cu(+)-exporting ATPase</fullName>
    </alternativeName>
</protein>
<evidence type="ECO:0000256" key="6">
    <source>
        <dbReference type="ARBA" id="ARBA00022475"/>
    </source>
</evidence>
<dbReference type="InterPro" id="IPR018303">
    <property type="entry name" value="ATPase_P-typ_P_site"/>
</dbReference>
<comment type="subcellular location">
    <subcellularLocation>
        <location evidence="1">Cell membrane</location>
        <topology evidence="1">Multi-pass membrane protein</topology>
    </subcellularLocation>
</comment>
<dbReference type="PANTHER" id="PTHR43520:SF6">
    <property type="entry name" value="COPPER-EXPORTING P-TYPE ATPASE"/>
    <property type="match status" value="1"/>
</dbReference>
<dbReference type="GO" id="GO:0016887">
    <property type="term" value="F:ATP hydrolysis activity"/>
    <property type="evidence" value="ECO:0007669"/>
    <property type="project" value="InterPro"/>
</dbReference>
<dbReference type="InterPro" id="IPR023298">
    <property type="entry name" value="ATPase_P-typ_TM_dom_sf"/>
</dbReference>
<keyword evidence="7" id="KW-0597">Phosphoprotein</keyword>
<dbReference type="CDD" id="cd02094">
    <property type="entry name" value="P-type_ATPase_Cu-like"/>
    <property type="match status" value="1"/>
</dbReference>
<keyword evidence="15" id="KW-1278">Translocase</keyword>
<keyword evidence="14" id="KW-0460">Magnesium</keyword>
<dbReference type="InterPro" id="IPR006121">
    <property type="entry name" value="HMA_dom"/>
</dbReference>
<dbReference type="SUPFAM" id="SSF56784">
    <property type="entry name" value="HAD-like"/>
    <property type="match status" value="1"/>
</dbReference>
<dbReference type="PROSITE" id="PS50846">
    <property type="entry name" value="HMA_2"/>
    <property type="match status" value="3"/>
</dbReference>
<dbReference type="GO" id="GO:0005524">
    <property type="term" value="F:ATP binding"/>
    <property type="evidence" value="ECO:0007669"/>
    <property type="project" value="UniProtKB-UniRule"/>
</dbReference>
<dbReference type="CDD" id="cd00371">
    <property type="entry name" value="HMA"/>
    <property type="match status" value="3"/>
</dbReference>
<dbReference type="NCBIfam" id="TIGR01494">
    <property type="entry name" value="ATPase_P-type"/>
    <property type="match status" value="1"/>
</dbReference>
<dbReference type="GO" id="GO:0043682">
    <property type="term" value="F:P-type divalent copper transporter activity"/>
    <property type="evidence" value="ECO:0007669"/>
    <property type="project" value="TreeGrafter"/>
</dbReference>
<dbReference type="InterPro" id="IPR044492">
    <property type="entry name" value="P_typ_ATPase_HD_dom"/>
</dbReference>
<dbReference type="InterPro" id="IPR006122">
    <property type="entry name" value="HMA_Cu_ion-bd"/>
</dbReference>
<evidence type="ECO:0000256" key="7">
    <source>
        <dbReference type="ARBA" id="ARBA00022553"/>
    </source>
</evidence>
<dbReference type="NCBIfam" id="TIGR01511">
    <property type="entry name" value="ATPase-IB1_Cu"/>
    <property type="match status" value="1"/>
</dbReference>
<feature type="transmembrane region" description="Helical" evidence="23">
    <location>
        <begin position="361"/>
        <end position="378"/>
    </location>
</feature>
<evidence type="ECO:0000256" key="4">
    <source>
        <dbReference type="ARBA" id="ARBA00015102"/>
    </source>
</evidence>
<keyword evidence="5" id="KW-0813">Transport</keyword>
<evidence type="ECO:0000256" key="15">
    <source>
        <dbReference type="ARBA" id="ARBA00022967"/>
    </source>
</evidence>
<dbReference type="SUPFAM" id="SSF81665">
    <property type="entry name" value="Calcium ATPase, transmembrane domain M"/>
    <property type="match status" value="1"/>
</dbReference>
<dbReference type="Pfam" id="PF00403">
    <property type="entry name" value="HMA"/>
    <property type="match status" value="3"/>
</dbReference>
<dbReference type="Pfam" id="PF00702">
    <property type="entry name" value="Hydrolase"/>
    <property type="match status" value="1"/>
</dbReference>
<dbReference type="GO" id="GO:0005507">
    <property type="term" value="F:copper ion binding"/>
    <property type="evidence" value="ECO:0007669"/>
    <property type="project" value="InterPro"/>
</dbReference>
<evidence type="ECO:0000256" key="16">
    <source>
        <dbReference type="ARBA" id="ARBA00022989"/>
    </source>
</evidence>
<keyword evidence="10" id="KW-0677">Repeat</keyword>
<name>A0A370DQ44_9GAMM</name>
<evidence type="ECO:0000256" key="5">
    <source>
        <dbReference type="ARBA" id="ARBA00022448"/>
    </source>
</evidence>
<comment type="similarity">
    <text evidence="2 23">Belongs to the cation transport ATPase (P-type) (TC 3.A.3) family. Type IB subfamily.</text>
</comment>
<evidence type="ECO:0000259" key="24">
    <source>
        <dbReference type="PROSITE" id="PS50846"/>
    </source>
</evidence>
<dbReference type="InterPro" id="IPR036163">
    <property type="entry name" value="HMA_dom_sf"/>
</dbReference>
<evidence type="ECO:0000256" key="18">
    <source>
        <dbReference type="ARBA" id="ARBA00023065"/>
    </source>
</evidence>
<dbReference type="GO" id="GO:0005886">
    <property type="term" value="C:plasma membrane"/>
    <property type="evidence" value="ECO:0007669"/>
    <property type="project" value="UniProtKB-SubCell"/>
</dbReference>
<evidence type="ECO:0000256" key="8">
    <source>
        <dbReference type="ARBA" id="ARBA00022692"/>
    </source>
</evidence>
<evidence type="ECO:0000256" key="11">
    <source>
        <dbReference type="ARBA" id="ARBA00022741"/>
    </source>
</evidence>
<evidence type="ECO:0000256" key="20">
    <source>
        <dbReference type="ARBA" id="ARBA00029719"/>
    </source>
</evidence>
<evidence type="ECO:0000256" key="13">
    <source>
        <dbReference type="ARBA" id="ARBA00022840"/>
    </source>
</evidence>
<keyword evidence="18" id="KW-0406">Ion transport</keyword>
<comment type="catalytic activity">
    <reaction evidence="22">
        <text>Cu(+)(in) + ATP + H2O = Cu(+)(out) + ADP + phosphate + H(+)</text>
        <dbReference type="Rhea" id="RHEA:25792"/>
        <dbReference type="ChEBI" id="CHEBI:15377"/>
        <dbReference type="ChEBI" id="CHEBI:15378"/>
        <dbReference type="ChEBI" id="CHEBI:30616"/>
        <dbReference type="ChEBI" id="CHEBI:43474"/>
        <dbReference type="ChEBI" id="CHEBI:49552"/>
        <dbReference type="ChEBI" id="CHEBI:456216"/>
        <dbReference type="EC" id="7.2.2.8"/>
    </reaction>
</comment>
<dbReference type="PRINTS" id="PR00943">
    <property type="entry name" value="CUATPASE"/>
</dbReference>
<dbReference type="PROSITE" id="PS01047">
    <property type="entry name" value="HMA_1"/>
    <property type="match status" value="3"/>
</dbReference>
<dbReference type="SFLD" id="SFLDG00002">
    <property type="entry name" value="C1.7:_P-type_atpase_like"/>
    <property type="match status" value="1"/>
</dbReference>
<dbReference type="PRINTS" id="PR00119">
    <property type="entry name" value="CATATPASE"/>
</dbReference>
<dbReference type="PROSITE" id="PS00154">
    <property type="entry name" value="ATPASE_E1_E2"/>
    <property type="match status" value="1"/>
</dbReference>
<sequence>MISPAADTGGDSYLIAIEGMSCGHCVAAVEKAVFAVADVVSIEVDLEKQFAQVSGGLPHNVIAAIVEAGYTARPLPQIPADCPVPDPTVPSSAAEKQITGDYEIAIGDMTCSSCVAAVERAIRSVPGVSEASVNLVEKRAQVVGGDPGAVVNAVMGQGYSARLLERPKVSDSLLFSVPGLGKTASPAALETVIHSLDVTAKVAIEGETLSVTTTTHPADLLIALHSAGYESKLLEQFVDPYVEQGLEAQQEIRRSRQRALLAALVGGGLMAANLAGWLPALTDADGPIGLSGQAFWGLVAGVCLFVMWFSGRNYYSGAWKQARHFAANMDTLVALGTGAAWLSSVILIIRPDFIPGGGHLYLDASVLILAFLQFGHVLETSAKRTTSEAIGSLVGLAPKSAVVEREFGEVEIPVSLLRLGDHIRVRPGERMPIDGEVIDGRSSVDESMLTGESMPVSKQPGDQVIGGTMNRSGTLLFGITRLGEETTLAHIITMVKRAQMSKPPIGRLVDRVAAVFVPIVIVIALLTFVVWYQIGPDPRAAYALTAGIAVLVIACPCALGLATPIAIMVGTGRAAQLNILIRNSDALQSASRLTHLVVDKTGTLTEGRPTVTAIHPAGTTPESEVIRLAAMVETGSEHPLAEAVVEAARSRGLDIAGVTDFQALEGRGVSGQAEGRRLLLGNHHLMEEQGATLPPALLKEASRQAANAATPVWLAVDSQIAGLLAVNDPVRPDSFAAVEALQREGVRVVMCTGDNRATAEAVAADLKIDEVHSERLPGEKLDVVKSLQRQGYRVGMVGDGINDAPALAQADTGFAVGSGADVAIDNADITLAGDSLADVSTAIAISSATIRNIKQNLFGAFIYNVIGIPMAAGVLFPVTGWLLPPMFASAAMALSSVTVVFNANRLRFFQPLRMERPVSIKLNVTGMTCPHCVNHVTKALQGVGGVESVEVSLDAGEALVTGSAAVDLLIAAVKDAGYNAETV</sequence>
<dbReference type="SUPFAM" id="SSF55008">
    <property type="entry name" value="HMA, heavy metal-associated domain"/>
    <property type="match status" value="3"/>
</dbReference>
<dbReference type="InterPro" id="IPR059000">
    <property type="entry name" value="ATPase_P-type_domA"/>
</dbReference>
<evidence type="ECO:0000256" key="21">
    <source>
        <dbReference type="ARBA" id="ARBA00033239"/>
    </source>
</evidence>
<dbReference type="InterPro" id="IPR027256">
    <property type="entry name" value="P-typ_ATPase_IB"/>
</dbReference>
<keyword evidence="9 23" id="KW-0479">Metal-binding</keyword>
<dbReference type="InterPro" id="IPR017969">
    <property type="entry name" value="Heavy-metal-associated_CS"/>
</dbReference>
<evidence type="ECO:0000256" key="3">
    <source>
        <dbReference type="ARBA" id="ARBA00012517"/>
    </source>
</evidence>
<dbReference type="InterPro" id="IPR008250">
    <property type="entry name" value="ATPase_P-typ_transduc_dom_A_sf"/>
</dbReference>
<keyword evidence="13 23" id="KW-0067">ATP-binding</keyword>
<organism evidence="25 26">
    <name type="scientific">endosymbiont of Escarpia spicata</name>
    <dbReference type="NCBI Taxonomy" id="2200908"/>
    <lineage>
        <taxon>Bacteria</taxon>
        <taxon>Pseudomonadati</taxon>
        <taxon>Pseudomonadota</taxon>
        <taxon>Gammaproteobacteria</taxon>
        <taxon>sulfur-oxidizing symbionts</taxon>
    </lineage>
</organism>
<dbReference type="Gene3D" id="2.70.150.10">
    <property type="entry name" value="Calcium-transporting ATPase, cytoplasmic transduction domain A"/>
    <property type="match status" value="1"/>
</dbReference>
<dbReference type="NCBIfam" id="TIGR01525">
    <property type="entry name" value="ATPase-IB_hvy"/>
    <property type="match status" value="1"/>
</dbReference>
<dbReference type="InterPro" id="IPR023299">
    <property type="entry name" value="ATPase_P-typ_cyto_dom_N"/>
</dbReference>
<feature type="domain" description="HMA" evidence="24">
    <location>
        <begin position="11"/>
        <end position="73"/>
    </location>
</feature>
<accession>A0A370DQ44</accession>
<evidence type="ECO:0000256" key="17">
    <source>
        <dbReference type="ARBA" id="ARBA00023008"/>
    </source>
</evidence>
<evidence type="ECO:0000313" key="25">
    <source>
        <dbReference type="EMBL" id="RDH87003.1"/>
    </source>
</evidence>
<feature type="domain" description="HMA" evidence="24">
    <location>
        <begin position="918"/>
        <end position="981"/>
    </location>
</feature>
<feature type="transmembrane region" description="Helical" evidence="23">
    <location>
        <begin position="882"/>
        <end position="904"/>
    </location>
</feature>
<dbReference type="Pfam" id="PF00122">
    <property type="entry name" value="E1-E2_ATPase"/>
    <property type="match status" value="1"/>
</dbReference>
<dbReference type="SFLD" id="SFLDF00027">
    <property type="entry name" value="p-type_atpase"/>
    <property type="match status" value="1"/>
</dbReference>
<dbReference type="Gene3D" id="3.30.70.100">
    <property type="match status" value="3"/>
</dbReference>
<dbReference type="InterPro" id="IPR001757">
    <property type="entry name" value="P_typ_ATPase"/>
</dbReference>
<dbReference type="PANTHER" id="PTHR43520">
    <property type="entry name" value="ATP7, ISOFORM B"/>
    <property type="match status" value="1"/>
</dbReference>
<comment type="caution">
    <text evidence="25">The sequence shown here is derived from an EMBL/GenBank/DDBJ whole genome shotgun (WGS) entry which is preliminary data.</text>
</comment>
<evidence type="ECO:0000313" key="26">
    <source>
        <dbReference type="Proteomes" id="UP000254771"/>
    </source>
</evidence>
<reference evidence="25 26" key="1">
    <citation type="journal article" date="2018" name="ISME J.">
        <title>Endosymbiont genomes yield clues of tubeworm success.</title>
        <authorList>
            <person name="Li Y."/>
            <person name="Liles M.R."/>
            <person name="Halanych K.M."/>
        </authorList>
    </citation>
    <scope>NUCLEOTIDE SEQUENCE [LARGE SCALE GENOMIC DNA]</scope>
    <source>
        <strain evidence="25">A1462</strain>
    </source>
</reference>
<keyword evidence="16 23" id="KW-1133">Transmembrane helix</keyword>
<evidence type="ECO:0000256" key="23">
    <source>
        <dbReference type="RuleBase" id="RU362081"/>
    </source>
</evidence>
<feature type="transmembrane region" description="Helical" evidence="23">
    <location>
        <begin position="290"/>
        <end position="310"/>
    </location>
</feature>
<dbReference type="EC" id="7.2.2.8" evidence="3"/>
<evidence type="ECO:0000256" key="1">
    <source>
        <dbReference type="ARBA" id="ARBA00004651"/>
    </source>
</evidence>
<keyword evidence="8 23" id="KW-0812">Transmembrane</keyword>
<proteinExistence type="inferred from homology"/>
<keyword evidence="26" id="KW-1185">Reference proteome</keyword>
<dbReference type="Gene3D" id="3.40.50.1000">
    <property type="entry name" value="HAD superfamily/HAD-like"/>
    <property type="match status" value="1"/>
</dbReference>
<evidence type="ECO:0000256" key="9">
    <source>
        <dbReference type="ARBA" id="ARBA00022723"/>
    </source>
</evidence>
<dbReference type="Gene3D" id="3.40.1110.10">
    <property type="entry name" value="Calcium-transporting ATPase, cytoplasmic domain N"/>
    <property type="match status" value="1"/>
</dbReference>
<dbReference type="Proteomes" id="UP000254771">
    <property type="component" value="Unassembled WGS sequence"/>
</dbReference>
<keyword evidence="6 23" id="KW-1003">Cell membrane</keyword>
<feature type="transmembrane region" description="Helical" evidence="23">
    <location>
        <begin position="857"/>
        <end position="876"/>
    </location>
</feature>
<dbReference type="NCBIfam" id="TIGR00003">
    <property type="entry name" value="copper ion binding protein"/>
    <property type="match status" value="2"/>
</dbReference>
<dbReference type="InterPro" id="IPR023214">
    <property type="entry name" value="HAD_sf"/>
</dbReference>
<dbReference type="FunFam" id="2.70.150.10:FF:000002">
    <property type="entry name" value="Copper-transporting ATPase 1, putative"/>
    <property type="match status" value="1"/>
</dbReference>
<keyword evidence="17" id="KW-0186">Copper</keyword>
<evidence type="ECO:0000256" key="10">
    <source>
        <dbReference type="ARBA" id="ARBA00022737"/>
    </source>
</evidence>
<keyword evidence="11 23" id="KW-0547">Nucleotide-binding</keyword>
<feature type="transmembrane region" description="Helical" evidence="23">
    <location>
        <begin position="259"/>
        <end position="278"/>
    </location>
</feature>
<evidence type="ECO:0000256" key="2">
    <source>
        <dbReference type="ARBA" id="ARBA00006024"/>
    </source>
</evidence>
<dbReference type="SFLD" id="SFLDS00003">
    <property type="entry name" value="Haloacid_Dehalogenase"/>
    <property type="match status" value="1"/>
</dbReference>
<evidence type="ECO:0000256" key="12">
    <source>
        <dbReference type="ARBA" id="ARBA00022796"/>
    </source>
</evidence>
<dbReference type="EMBL" id="QFXE01000007">
    <property type="protein sequence ID" value="RDH87003.1"/>
    <property type="molecule type" value="Genomic_DNA"/>
</dbReference>
<dbReference type="SUPFAM" id="SSF81653">
    <property type="entry name" value="Calcium ATPase, transduction domain A"/>
    <property type="match status" value="1"/>
</dbReference>
<dbReference type="GO" id="GO:0140581">
    <property type="term" value="F:P-type monovalent copper transporter activity"/>
    <property type="evidence" value="ECO:0007669"/>
    <property type="project" value="UniProtKB-EC"/>
</dbReference>
<evidence type="ECO:0000256" key="14">
    <source>
        <dbReference type="ARBA" id="ARBA00022842"/>
    </source>
</evidence>
<dbReference type="AlphaFoldDB" id="A0A370DQ44"/>